<gene>
    <name evidence="2" type="ORF">ACFQE1_19770</name>
</gene>
<dbReference type="Proteomes" id="UP001596328">
    <property type="component" value="Unassembled WGS sequence"/>
</dbReference>
<proteinExistence type="predicted"/>
<evidence type="ECO:0000313" key="2">
    <source>
        <dbReference type="EMBL" id="MFC6726561.1"/>
    </source>
</evidence>
<evidence type="ECO:0000313" key="3">
    <source>
        <dbReference type="Proteomes" id="UP001596328"/>
    </source>
</evidence>
<keyword evidence="1" id="KW-0472">Membrane</keyword>
<name>A0ABD5S4M0_9EURY</name>
<comment type="caution">
    <text evidence="2">The sequence shown here is derived from an EMBL/GenBank/DDBJ whole genome shotgun (WGS) entry which is preliminary data.</text>
</comment>
<keyword evidence="1" id="KW-1133">Transmembrane helix</keyword>
<feature type="transmembrane region" description="Helical" evidence="1">
    <location>
        <begin position="20"/>
        <end position="40"/>
    </location>
</feature>
<feature type="transmembrane region" description="Helical" evidence="1">
    <location>
        <begin position="60"/>
        <end position="81"/>
    </location>
</feature>
<dbReference type="AlphaFoldDB" id="A0ABD5S4M0"/>
<keyword evidence="3" id="KW-1185">Reference proteome</keyword>
<keyword evidence="1" id="KW-0812">Transmembrane</keyword>
<feature type="non-terminal residue" evidence="2">
    <location>
        <position position="103"/>
    </location>
</feature>
<reference evidence="2 3" key="1">
    <citation type="journal article" date="2019" name="Int. J. Syst. Evol. Microbiol.">
        <title>The Global Catalogue of Microorganisms (GCM) 10K type strain sequencing project: providing services to taxonomists for standard genome sequencing and annotation.</title>
        <authorList>
            <consortium name="The Broad Institute Genomics Platform"/>
            <consortium name="The Broad Institute Genome Sequencing Center for Infectious Disease"/>
            <person name="Wu L."/>
            <person name="Ma J."/>
        </authorList>
    </citation>
    <scope>NUCLEOTIDE SEQUENCE [LARGE SCALE GENOMIC DNA]</scope>
    <source>
        <strain evidence="2 3">NBRC 111368</strain>
    </source>
</reference>
<sequence length="103" mass="11016">MVLHRLAPDVIDEDNRWWGVWTLVAGVTLGLSGAALSAVLMRAFTSLLSTFGIELSLPTLLVLALVIGQYVAFGGLAVAYLRFRGLSVGSVGLRTPSLREFAI</sequence>
<protein>
    <submittedName>
        <fullName evidence="2">Uncharacterized protein</fullName>
    </submittedName>
</protein>
<dbReference type="EMBL" id="JBHSWU010001216">
    <property type="protein sequence ID" value="MFC6726561.1"/>
    <property type="molecule type" value="Genomic_DNA"/>
</dbReference>
<organism evidence="2 3">
    <name type="scientific">Halobium palmae</name>
    <dbReference type="NCBI Taxonomy" id="1776492"/>
    <lineage>
        <taxon>Archaea</taxon>
        <taxon>Methanobacteriati</taxon>
        <taxon>Methanobacteriota</taxon>
        <taxon>Stenosarchaea group</taxon>
        <taxon>Halobacteria</taxon>
        <taxon>Halobacteriales</taxon>
        <taxon>Haloferacaceae</taxon>
        <taxon>Halobium</taxon>
    </lineage>
</organism>
<evidence type="ECO:0000256" key="1">
    <source>
        <dbReference type="SAM" id="Phobius"/>
    </source>
</evidence>
<accession>A0ABD5S4M0</accession>